<dbReference type="EMBL" id="PESN01000001">
    <property type="protein sequence ID" value="PIN27956.1"/>
    <property type="molecule type" value="Genomic_DNA"/>
</dbReference>
<dbReference type="Gene3D" id="3.40.50.300">
    <property type="entry name" value="P-loop containing nucleotide triphosphate hydrolases"/>
    <property type="match status" value="1"/>
</dbReference>
<dbReference type="SUPFAM" id="SSF52540">
    <property type="entry name" value="P-loop containing nucleoside triphosphate hydrolases"/>
    <property type="match status" value="1"/>
</dbReference>
<comment type="caution">
    <text evidence="1">The sequence shown here is derived from an EMBL/GenBank/DDBJ whole genome shotgun (WGS) entry which is preliminary data.</text>
</comment>
<proteinExistence type="predicted"/>
<evidence type="ECO:0000313" key="2">
    <source>
        <dbReference type="Proteomes" id="UP000230500"/>
    </source>
</evidence>
<gene>
    <name evidence="1" type="ORF">CUC04_00175</name>
</gene>
<dbReference type="AlphaFoldDB" id="A0A2G9IDX0"/>
<organism evidence="1 2">
    <name type="scientific">Prevotella intermedia</name>
    <dbReference type="NCBI Taxonomy" id="28131"/>
    <lineage>
        <taxon>Bacteria</taxon>
        <taxon>Pseudomonadati</taxon>
        <taxon>Bacteroidota</taxon>
        <taxon>Bacteroidia</taxon>
        <taxon>Bacteroidales</taxon>
        <taxon>Prevotellaceae</taxon>
        <taxon>Prevotella</taxon>
    </lineage>
</organism>
<evidence type="ECO:0000313" key="1">
    <source>
        <dbReference type="EMBL" id="PIN27956.1"/>
    </source>
</evidence>
<sequence length="591" mass="68007">MGVISNITVKNIKGFSDRDNSIGVTIKSGKINILVAPNGYGKSSITAAFKSLTNSKIKVEKEDIYKENEQLESSLSITEDGNIYTADPNKNELANHFKVAVVNSRLVAKATGKNMGTFHSVQGHLGINDFEIIHKTPTNCDISYSIQNIRNTFGKNGKVLPNISSLLVNNAFLSQLDDIYSDLDKQSAKKRQDNINEMIQIINGLHGTVENIINNFNVRSLDKLKQDSSYNNVVELIKKYIDDTTEPELFLYFYQIQRIYLDGKKRVKAKVQRAKYELFKQAFDNNLAIIGKTWKDIHTMEHKGSLVIKMPNATNISYGQRDVLTLSIELLKIKSEIKEGCKLILIIDEVFDYLDPVNMTIVQYYFSQLVNEYEKKCTLYPIIMTHLSLAFYNNYTFSPKRMNITYLQKDYIQPNANVKKLLSKRGEKTIEDDVAKFLLHYHEGEINQRENFKQLRLAETWGEGTTFLEHLINEMNKYLRKDADYDPYSVCIALRIKIEKIVYEKLPTEDEKKEFIQTHKTKSKLEFAEDILGELPDIYFILGVIYNDAGHLKDENLEKPVVYRLNNLIIQNMISEIFEYQGVDLTIDSIH</sequence>
<dbReference type="RefSeq" id="WP_099976172.1">
    <property type="nucleotide sequence ID" value="NZ_PESN01000001.1"/>
</dbReference>
<dbReference type="InterPro" id="IPR027417">
    <property type="entry name" value="P-loop_NTPase"/>
</dbReference>
<protein>
    <submittedName>
        <fullName evidence="1">Uncharacterized protein</fullName>
    </submittedName>
</protein>
<name>A0A2G9IDX0_PREIN</name>
<dbReference type="Proteomes" id="UP000230500">
    <property type="component" value="Unassembled WGS sequence"/>
</dbReference>
<accession>A0A2G9IDX0</accession>
<reference evidence="1 2" key="1">
    <citation type="submission" date="2017-11" db="EMBL/GenBank/DDBJ databases">
        <title>Genome sequencing of Prevotella intermedia KCOM 2069.</title>
        <authorList>
            <person name="Kook J.-K."/>
            <person name="Park S.-N."/>
            <person name="Lim Y.K."/>
        </authorList>
    </citation>
    <scope>NUCLEOTIDE SEQUENCE [LARGE SCALE GENOMIC DNA]</scope>
    <source>
        <strain evidence="1 2">KCOM 2069</strain>
    </source>
</reference>